<protein>
    <recommendedName>
        <fullName evidence="5">Transmembrane protein 69</fullName>
    </recommendedName>
</protein>
<accession>A0A8S2GN71</accession>
<dbReference type="PANTHER" id="PTHR15887:SF1">
    <property type="entry name" value="TRANSMEMBRANE PROTEIN 69"/>
    <property type="match status" value="1"/>
</dbReference>
<keyword evidence="1" id="KW-0812">Transmembrane</keyword>
<name>A0A8S2GN71_9BILA</name>
<organism evidence="3 4">
    <name type="scientific">Didymodactylos carnosus</name>
    <dbReference type="NCBI Taxonomy" id="1234261"/>
    <lineage>
        <taxon>Eukaryota</taxon>
        <taxon>Metazoa</taxon>
        <taxon>Spiralia</taxon>
        <taxon>Gnathifera</taxon>
        <taxon>Rotifera</taxon>
        <taxon>Eurotatoria</taxon>
        <taxon>Bdelloidea</taxon>
        <taxon>Philodinida</taxon>
        <taxon>Philodinidae</taxon>
        <taxon>Didymodactylos</taxon>
    </lineage>
</organism>
<reference evidence="3" key="1">
    <citation type="submission" date="2021-02" db="EMBL/GenBank/DDBJ databases">
        <authorList>
            <person name="Nowell W R."/>
        </authorList>
    </citation>
    <scope>NUCLEOTIDE SEQUENCE</scope>
</reference>
<evidence type="ECO:0000313" key="3">
    <source>
        <dbReference type="EMBL" id="CAF3539329.1"/>
    </source>
</evidence>
<evidence type="ECO:0008006" key="5">
    <source>
        <dbReference type="Google" id="ProtNLM"/>
    </source>
</evidence>
<gene>
    <name evidence="2" type="ORF">OVA965_LOCUS2481</name>
    <name evidence="3" type="ORF">TMI583_LOCUS2481</name>
</gene>
<sequence length="259" mass="29555">MSLSNILLRLIKPNPRLLYTNTSCSCFLKNLMIISSPIRYSRLPHISNNKPSLLKYSKLLSIRTYVEDSKNKIIKSYQDDKSFSYFDQFRFLKHLTSTPAPPLFFGLAGLIPFVSVPVYMYSTGIYLPELVYAQLAYSSVIISYLGGIRWGANLYPQNSEETTINTTSILWKQYFWSILPSIAAWTALVLPGRLSLICALVSLQAFCMVDIMIPGYPLWFKSQRIFLTTVASLTIVATLILSFILHKRDRSKEKTKHVV</sequence>
<dbReference type="AlphaFoldDB" id="A0A8S2GN71"/>
<feature type="transmembrane region" description="Helical" evidence="1">
    <location>
        <begin position="171"/>
        <end position="190"/>
    </location>
</feature>
<dbReference type="EMBL" id="CAJNOK010000532">
    <property type="protein sequence ID" value="CAF0759670.1"/>
    <property type="molecule type" value="Genomic_DNA"/>
</dbReference>
<evidence type="ECO:0000313" key="4">
    <source>
        <dbReference type="Proteomes" id="UP000682733"/>
    </source>
</evidence>
<feature type="transmembrane region" description="Helical" evidence="1">
    <location>
        <begin position="130"/>
        <end position="151"/>
    </location>
</feature>
<dbReference type="Proteomes" id="UP000677228">
    <property type="component" value="Unassembled WGS sequence"/>
</dbReference>
<evidence type="ECO:0000256" key="1">
    <source>
        <dbReference type="SAM" id="Phobius"/>
    </source>
</evidence>
<feature type="transmembrane region" description="Helical" evidence="1">
    <location>
        <begin position="103"/>
        <end position="121"/>
    </location>
</feature>
<evidence type="ECO:0000313" key="2">
    <source>
        <dbReference type="EMBL" id="CAF0759670.1"/>
    </source>
</evidence>
<dbReference type="Pfam" id="PF11911">
    <property type="entry name" value="DUF3429"/>
    <property type="match status" value="1"/>
</dbReference>
<dbReference type="InterPro" id="IPR021836">
    <property type="entry name" value="DUF3429"/>
</dbReference>
<feature type="transmembrane region" description="Helical" evidence="1">
    <location>
        <begin position="225"/>
        <end position="245"/>
    </location>
</feature>
<dbReference type="PANTHER" id="PTHR15887">
    <property type="entry name" value="TRANSMEMBRANE PROTEIN 69"/>
    <property type="match status" value="1"/>
</dbReference>
<dbReference type="Proteomes" id="UP000682733">
    <property type="component" value="Unassembled WGS sequence"/>
</dbReference>
<proteinExistence type="predicted"/>
<keyword evidence="1" id="KW-1133">Transmembrane helix</keyword>
<comment type="caution">
    <text evidence="3">The sequence shown here is derived from an EMBL/GenBank/DDBJ whole genome shotgun (WGS) entry which is preliminary data.</text>
</comment>
<keyword evidence="1" id="KW-0472">Membrane</keyword>
<dbReference type="EMBL" id="CAJOBA010000532">
    <property type="protein sequence ID" value="CAF3539329.1"/>
    <property type="molecule type" value="Genomic_DNA"/>
</dbReference>